<feature type="compositionally biased region" description="Low complexity" evidence="1">
    <location>
        <begin position="2734"/>
        <end position="2752"/>
    </location>
</feature>
<keyword evidence="4" id="KW-1185">Reference proteome</keyword>
<feature type="region of interest" description="Disordered" evidence="1">
    <location>
        <begin position="749"/>
        <end position="816"/>
    </location>
</feature>
<feature type="compositionally biased region" description="Polar residues" evidence="1">
    <location>
        <begin position="1949"/>
        <end position="1976"/>
    </location>
</feature>
<feature type="compositionally biased region" description="Basic and acidic residues" evidence="1">
    <location>
        <begin position="1602"/>
        <end position="1612"/>
    </location>
</feature>
<evidence type="ECO:0000256" key="1">
    <source>
        <dbReference type="SAM" id="MobiDB-lite"/>
    </source>
</evidence>
<proteinExistence type="predicted"/>
<feature type="region of interest" description="Disordered" evidence="1">
    <location>
        <begin position="2724"/>
        <end position="2760"/>
    </location>
</feature>
<sequence length="3383" mass="360718">MPGRVHSRQQAEMALQRLLKLQRMETTCSVEVKLGWFGECITMLDCAHKAVLKAALRLLGMLVKQETLCAQLSLLHSLGIVRALVQIVDDGETDKEVLHLLIWCLKVQRLPTDAITSEGSNILCCFNRVYSSCSDHPDILRDILHATKTVILAAPLQMLGHPPGQCVANTVDGDDQLKRNSIQRVRKGGSLKRCASAHEPATVDGTPQKLRKLSPLISVQSLTTDLDTRVHTKSMRAHSQRHASSRMPSPDPLLVGVQPKQARVSDSKVLCKCKCICWMGYAMSGLFHKDVSVQNAAHSLFFTRDVPSRCKALLMGAPGQQYPSAQTDSSTRHVSTNGSHTHKKVASHANIQMCSNSGMAQGQGVCITGDKLECVCKGTTYDVTKDVKHVAKGSSEKHWLLFDPSHDGRYAQKVPATEREKVLLEFFARNLAGTDGTYIEKMEIGEDVAKPTGEDVRDYGIVGGKHVGIKLDRHGEGVGDQQVSASTRRNKVPGKRRRQRSGLPPSTSKHQNTARETADKMSSALDKEFRPPCRTRNPSTSGVGGSKPKTAMYNGESATDTDTDTDQAPRADAGVHIEQTAVVVEASEDEFIKSIIGRSEPTVAEGLDDEFNTQIVYRNDQTPHGAALSGRRECRRTHRRKRRKKAGLPGLRAGVENDIPLFSIGDKNDNSPTDTNADQSIASATNTNPDPRALRRKSGQSGRQSNTIHSSMSPPRRCISAPLSLSKPHRYTLSKTKSYIATNLKQCSSAPVSQSKSHRQAQSKSQVDVTSDPKRCTSAPLFTAPAAIVSQSKPPPRPSQSNDTLGTANPNTHNTVTSHALSTMSSHTLRPTPLMKPAYAHVPDDTKPSIHSSDIGGPHVLSSVDQPLCSVNELLQHHLRALHGPVVGKGVRQAKDVAAAAAAHTRPHVCVCWGMPSTTVKRITSSVGHLRVLLDTAVGQYIYKASSKSPEAEDVKDDGRTIKPKIQADTIPRKRPMADGAGIATRVPVTVKSEVRPACVCSLRFPGLVGGDCICQSTEAQNQEDPPKKTHISFISPEAVAAGIRIIRTVTLCIAVLRPVLHTCNSAVDEPTAAGAYNRYNTQPTACNEPEESFDDIGTTYTHAHGSVGARTHARARARHTTTTAGRVRADNTKQERATSAEEVDKGSLRARKDALQVLITLLPVTEGLLRLASMSVDVCEEVCRLWQDVISVTGCALDKRSLALFLGPILLSVRWAARNARSSPRLVRRLVDCGTDLAVCLHQRGFSFELQELKNAVVDLFLTSYRLSRRGVATDNSSESSSTAQAALPAYFRIIPILFPPTGPHSETVLEVMGLGSARGGAMNGNTHSSALTHAHTYTRASEVVRQPHACASEDSFAQVAPIDKPAGTIADFTATRMPRPPMPSTEVGISEHAQKTMHSLVTDRKEAAITVCKALSRVLRGLDREGMPVLDTQENGASDWRAGAMQRPNDISMRSARVLDSWSGDKVEVGGLDSPCEVGVEVRCVAVREYLRSVLTCGSESVKNAMTKVINSEGIVDSHPTVKTEQVDVTIVNESRIGQATSRASEVEQSNPILGSDKLVISDTVKDVSSVLYKDETSCTGIVECGTVGNSVPRDRLDCVESEDGGKDDTSNTDGNDAQNTTIMAKSGIVLTDSSTIHDVARTEENDHVNGSVADLSVACDETGNVRSSKVQSALAASGAVKKAVIEVNDDGCVPKNATEIATGIAGRGSLDTCDIGKEVEDHDYVPETQQGSANNAIDLANNATDNAKDVTNVDKKVTDIVTNATDITKNATDHVENVEGLDSTDTSDTEAEEDEDMPLAIFCTKRRVTNVAARGLGGIQKGAQEPEDIQSGSVHITADLTPRPLKPGTLVARIQSDSERTGEGCSDSMPLSTEAANGSVSYVYEMDGKVPRVSENTHRKVEAIGKDGNSSIHQDDSSMHRLVDISRNTVAEGAVEGVSTDDGESPQCSSVSSDAYTGNGGSLATASDVDTSNSRHFPCTEIGSSSSRKSVLDWGTAVESASRNSSVASNSHAIALEGPNIVQKEYPVNRGSSVASAEEKQSKGTGCADSVGVSPQVNAIGGSGPNTTVTQTAMAGEKLNLATECVEIVGVTPQIATLGGSKLIPTDTRAVSDGERVPMNDNLPREVLSKDENARVVLVTEASVVVNDTVPKSLETALQEPASGVTVESAKSTVRAALEGIVPLPAAEMRESSGLLKTPTRLRALETQNAVSKAISNSLKKIRKGKNNPIRDTGVSGGLRKVPSSRARTMCTAAANTRKDVQFSASVTQTNAAKRPTASVLDLEGADNLSIDMSKPLSIVVPEHKDVADDESKVVSTTAGSASSGGCVSESIFGSNEVATVTVRASVDQDMTSTGELGRCEGKVQADNKYALSDYAEVSPDICDTTAESRPTTVHPCRETDASATWHSVGVCHMVANKCSVSELSDKGCRAGSDLDESARTAASYDLDRDLPTGQKGLQATDKYTDGSLQCGLAAGERVANTPKGIVSATVDVSTSASCERVGAPVTIDAVGVGGDLPEGRAAAMSSADDNRGDTVPTDAEIDEAPMRMADSYSADGVVEVATRRVLQDSPVVDNVCVTIPGDRTGALARGSTDIPGVSSHGEIVNTHAVDEKKDSLATTCVSTPCETADVHTHDVDQDTGLVGGAEPDQGSTSCLSAAESVSTAVSSAVQVSWIVGMSVFMEKTEKRTDVVDCESASEDIFKQTADGDCDKDELHWMSKDDATSQKGSTLSDLTNNANASASTNSDSTEIATPPQHASVPKFQHTAVDVVAVPLLEETELSVTPTHGHTSGVLMQSSVGLVVAGFATCQVADAAARTYEDSRPSNTHTAKDSSTLTLATGEDSKTAVFASEDSGTLSSNTQVRVSTPIGVGDPQVHTDVQTHTLSSAHTLTSSHAQTHTPSHEQIHAHARASTPVVPESLLVQCVQPRARFPAWTGLREAPHGFLGQQPAERTNGLDNLGTQVCTQRRTYVNITPQTLPGSETESGYLSSSTPAHADPHPHPRARPYTPYIQPYKPKHAQTMANLKHTCPSPSDTPRRGAIGPKHTLTENFRCTPSHANTKGTEEVAVEETPDETPMQPRNLAIAICRTEEGLGADADVAMLKIEQPVLKIAQPSTSHDANEVRTVCDEVIYLGTKNRASSGVETAGACPDTQSTHSTDMKTQQASSTATTRHNPQTQTHSLTLSHTHARSRFEPCAPSSTPSASSLRSVGMSAVSTPSRSLRFDLTANILHEFEMEGRCLRKLKTSQSPSTENKRTLHDSPKVIVKGDRGSPSSVKKKANRKWFSDSYLSPEWLSHPIKQVLKDLGFLAISLKAAERFLLGRGVINLGGLVECDSDLCSKLWPAPARPILRAKMGEIYGKQPTTSASISSNAIRRSLL</sequence>
<feature type="region of interest" description="Disordered" evidence="1">
    <location>
        <begin position="2227"/>
        <end position="2247"/>
    </location>
</feature>
<reference evidence="3 4" key="1">
    <citation type="submission" date="2011-02" db="EMBL/GenBank/DDBJ databases">
        <title>The Genome Sequence of Sphaeroforma arctica JP610.</title>
        <authorList>
            <consortium name="The Broad Institute Genome Sequencing Platform"/>
            <person name="Russ C."/>
            <person name="Cuomo C."/>
            <person name="Young S.K."/>
            <person name="Zeng Q."/>
            <person name="Gargeya S."/>
            <person name="Alvarado L."/>
            <person name="Berlin A."/>
            <person name="Chapman S.B."/>
            <person name="Chen Z."/>
            <person name="Freedman E."/>
            <person name="Gellesch M."/>
            <person name="Goldberg J."/>
            <person name="Griggs A."/>
            <person name="Gujja S."/>
            <person name="Heilman E."/>
            <person name="Heiman D."/>
            <person name="Howarth C."/>
            <person name="Mehta T."/>
            <person name="Neiman D."/>
            <person name="Pearson M."/>
            <person name="Roberts A."/>
            <person name="Saif S."/>
            <person name="Shea T."/>
            <person name="Shenoy N."/>
            <person name="Sisk P."/>
            <person name="Stolte C."/>
            <person name="Sykes S."/>
            <person name="White J."/>
            <person name="Yandava C."/>
            <person name="Burger G."/>
            <person name="Gray M.W."/>
            <person name="Holland P.W.H."/>
            <person name="King N."/>
            <person name="Lang F.B.F."/>
            <person name="Roger A.J."/>
            <person name="Ruiz-Trillo I."/>
            <person name="Haas B."/>
            <person name="Nusbaum C."/>
            <person name="Birren B."/>
        </authorList>
    </citation>
    <scope>NUCLEOTIDE SEQUENCE [LARGE SCALE GENOMIC DNA]</scope>
    <source>
        <strain evidence="3 4">JP610</strain>
    </source>
</reference>
<feature type="compositionally biased region" description="Polar residues" evidence="1">
    <location>
        <begin position="504"/>
        <end position="515"/>
    </location>
</feature>
<accession>A0A0L0G8I0</accession>
<feature type="region of interest" description="Disordered" evidence="1">
    <location>
        <begin position="471"/>
        <end position="567"/>
    </location>
</feature>
<feature type="region of interest" description="Disordered" evidence="1">
    <location>
        <begin position="1602"/>
        <end position="1621"/>
    </location>
</feature>
<feature type="compositionally biased region" description="Polar residues" evidence="1">
    <location>
        <begin position="802"/>
        <end position="816"/>
    </location>
</feature>
<feature type="region of interest" description="Disordered" evidence="1">
    <location>
        <begin position="3145"/>
        <end position="3214"/>
    </location>
</feature>
<feature type="compositionally biased region" description="Polar residues" evidence="1">
    <location>
        <begin position="2856"/>
        <end position="2868"/>
    </location>
</feature>
<feature type="region of interest" description="Disordered" evidence="1">
    <location>
        <begin position="623"/>
        <end position="724"/>
    </location>
</feature>
<feature type="compositionally biased region" description="Polar residues" evidence="1">
    <location>
        <begin position="3052"/>
        <end position="3065"/>
    </location>
</feature>
<name>A0A0L0G8I0_9EUKA</name>
<dbReference type="RefSeq" id="XP_014159249.1">
    <property type="nucleotide sequence ID" value="XM_014303774.1"/>
</dbReference>
<feature type="region of interest" description="Disordered" evidence="1">
    <location>
        <begin position="2821"/>
        <end position="2841"/>
    </location>
</feature>
<dbReference type="InterPro" id="IPR022031">
    <property type="entry name" value="Rif1_N"/>
</dbReference>
<feature type="compositionally biased region" description="Polar residues" evidence="1">
    <location>
        <begin position="699"/>
        <end position="713"/>
    </location>
</feature>
<feature type="compositionally biased region" description="Basic residues" evidence="1">
    <location>
        <begin position="488"/>
        <end position="500"/>
    </location>
</feature>
<feature type="compositionally biased region" description="Polar residues" evidence="1">
    <location>
        <begin position="2827"/>
        <end position="2841"/>
    </location>
</feature>
<feature type="compositionally biased region" description="Polar residues" evidence="1">
    <location>
        <begin position="2979"/>
        <end position="2996"/>
    </location>
</feature>
<evidence type="ECO:0000313" key="3">
    <source>
        <dbReference type="EMBL" id="KNC85347.1"/>
    </source>
</evidence>
<feature type="region of interest" description="Disordered" evidence="1">
    <location>
        <begin position="1108"/>
        <end position="1145"/>
    </location>
</feature>
<feature type="compositionally biased region" description="Basic and acidic residues" evidence="1">
    <location>
        <begin position="3257"/>
        <end position="3274"/>
    </location>
</feature>
<feature type="compositionally biased region" description="Basic residues" evidence="1">
    <location>
        <begin position="633"/>
        <end position="646"/>
    </location>
</feature>
<feature type="compositionally biased region" description="Low complexity" evidence="1">
    <location>
        <begin position="3201"/>
        <end position="3210"/>
    </location>
</feature>
<dbReference type="Proteomes" id="UP000054560">
    <property type="component" value="Unassembled WGS sequence"/>
</dbReference>
<evidence type="ECO:0000313" key="4">
    <source>
        <dbReference type="Proteomes" id="UP000054560"/>
    </source>
</evidence>
<feature type="compositionally biased region" description="Polar residues" evidence="1">
    <location>
        <begin position="3155"/>
        <end position="3179"/>
    </location>
</feature>
<evidence type="ECO:0000259" key="2">
    <source>
        <dbReference type="Pfam" id="PF12231"/>
    </source>
</evidence>
<dbReference type="GeneID" id="25902972"/>
<feature type="domain" description="Telomere-associated protein Rif1 N-terminal" evidence="2">
    <location>
        <begin position="52"/>
        <end position="133"/>
    </location>
</feature>
<feature type="region of interest" description="Disordered" evidence="1">
    <location>
        <begin position="1939"/>
        <end position="1976"/>
    </location>
</feature>
<feature type="compositionally biased region" description="Basic and acidic residues" evidence="1">
    <location>
        <begin position="1128"/>
        <end position="1145"/>
    </location>
</feature>
<dbReference type="Pfam" id="PF12231">
    <property type="entry name" value="Rif1_N"/>
    <property type="match status" value="1"/>
</dbReference>
<dbReference type="EMBL" id="KQ241707">
    <property type="protein sequence ID" value="KNC85347.1"/>
    <property type="molecule type" value="Genomic_DNA"/>
</dbReference>
<feature type="region of interest" description="Disordered" evidence="1">
    <location>
        <begin position="2853"/>
        <end position="2877"/>
    </location>
</feature>
<feature type="region of interest" description="Disordered" evidence="1">
    <location>
        <begin position="3032"/>
        <end position="3080"/>
    </location>
</feature>
<protein>
    <recommendedName>
        <fullName evidence="2">Telomere-associated protein Rif1 N-terminal domain-containing protein</fullName>
    </recommendedName>
</protein>
<gene>
    <name evidence="3" type="ORF">SARC_02468</name>
</gene>
<organism evidence="3 4">
    <name type="scientific">Sphaeroforma arctica JP610</name>
    <dbReference type="NCBI Taxonomy" id="667725"/>
    <lineage>
        <taxon>Eukaryota</taxon>
        <taxon>Ichthyosporea</taxon>
        <taxon>Ichthyophonida</taxon>
        <taxon>Sphaeroforma</taxon>
    </lineage>
</organism>
<feature type="compositionally biased region" description="Low complexity" evidence="1">
    <location>
        <begin position="3180"/>
        <end position="3190"/>
    </location>
</feature>
<feature type="region of interest" description="Disordered" evidence="1">
    <location>
        <begin position="2979"/>
        <end position="3009"/>
    </location>
</feature>
<feature type="compositionally biased region" description="Polar residues" evidence="1">
    <location>
        <begin position="670"/>
        <end position="689"/>
    </location>
</feature>
<feature type="region of interest" description="Disordered" evidence="1">
    <location>
        <begin position="3249"/>
        <end position="3282"/>
    </location>
</feature>